<accession>A0ABR0FWY2</accession>
<evidence type="ECO:0000259" key="1">
    <source>
        <dbReference type="Pfam" id="PF01425"/>
    </source>
</evidence>
<dbReference type="Pfam" id="PF01425">
    <property type="entry name" value="Amidase"/>
    <property type="match status" value="1"/>
</dbReference>
<evidence type="ECO:0000313" key="3">
    <source>
        <dbReference type="Proteomes" id="UP001322138"/>
    </source>
</evidence>
<dbReference type="InterPro" id="IPR023631">
    <property type="entry name" value="Amidase_dom"/>
</dbReference>
<name>A0ABR0FWY2_9PEZI</name>
<evidence type="ECO:0000313" key="2">
    <source>
        <dbReference type="EMBL" id="KAK4647470.1"/>
    </source>
</evidence>
<dbReference type="SUPFAM" id="SSF75304">
    <property type="entry name" value="Amidase signature (AS) enzymes"/>
    <property type="match status" value="1"/>
</dbReference>
<protein>
    <recommendedName>
        <fullName evidence="1">Amidase domain-containing protein</fullName>
    </recommendedName>
</protein>
<dbReference type="InterPro" id="IPR036928">
    <property type="entry name" value="AS_sf"/>
</dbReference>
<keyword evidence="3" id="KW-1185">Reference proteome</keyword>
<feature type="domain" description="Amidase" evidence="1">
    <location>
        <begin position="171"/>
        <end position="581"/>
    </location>
</feature>
<gene>
    <name evidence="2" type="ORF">QC761_101810</name>
</gene>
<sequence>MVGEVVRLGSAQISEAITAQMADKFANYPGAKEAPAAALEYHHEEDHNPPLRGWPLVIASTLLSNSSVLQKWLWNNAKFGQPKHAPGLDSSVPWRVKPDVAPLGETGPMLPLEEGYLVTPKSADCKGRFNSIADYHELYKSGQATPLDVVEALLPLIRRDIGDEESKYAVAFIESNVDEVLQHARESTERWKEGKQLGILDGVPFGVKADTEVKGYVSTMGMKVDKTVAYFNKPEPETCWPALKMQEQGAIMVGKMNQHEIGMDTTGCNPVTGTATNWYNTRYFPGGSSSGAGSGLCAGLVPVAIGTDAGGSMRIPPAFCGVYGLKPTFNRTCSRATSMCVVGPMTSTVADLTIAYRVMSQPNPSDPGQNLLCLSVPPSPGSKKTLGICRAWIARADPDVLKVFSSCVEYLTTVKGYTAVDISLPYLREGQLAHAATCLTEAATEAFARNPSNYLAPLNHANRMLVSAATHTPATDYLSYGQIRHVIMAHLAWLWEQHPDMIVLTPTTPIAGWKICDGDEAYGCSDGNLSIKNMTFAWVANTSGCPAVTCPGGYVEAEQGEGVLPVGVMGMGEWGAEEQLLGFARDVEGFLEVEGRRRPKEWVDVVGLARGKGE</sequence>
<dbReference type="PANTHER" id="PTHR11895">
    <property type="entry name" value="TRANSAMIDASE"/>
    <property type="match status" value="1"/>
</dbReference>
<dbReference type="InterPro" id="IPR000120">
    <property type="entry name" value="Amidase"/>
</dbReference>
<dbReference type="GeneID" id="87892905"/>
<dbReference type="Gene3D" id="3.90.1300.10">
    <property type="entry name" value="Amidase signature (AS) domain"/>
    <property type="match status" value="1"/>
</dbReference>
<organism evidence="2 3">
    <name type="scientific">Podospora bellae-mahoneyi</name>
    <dbReference type="NCBI Taxonomy" id="2093777"/>
    <lineage>
        <taxon>Eukaryota</taxon>
        <taxon>Fungi</taxon>
        <taxon>Dikarya</taxon>
        <taxon>Ascomycota</taxon>
        <taxon>Pezizomycotina</taxon>
        <taxon>Sordariomycetes</taxon>
        <taxon>Sordariomycetidae</taxon>
        <taxon>Sordariales</taxon>
        <taxon>Podosporaceae</taxon>
        <taxon>Podospora</taxon>
    </lineage>
</organism>
<dbReference type="PANTHER" id="PTHR11895:SF67">
    <property type="entry name" value="AMIDASE DOMAIN-CONTAINING PROTEIN"/>
    <property type="match status" value="1"/>
</dbReference>
<dbReference type="EMBL" id="JAFFGZ010000001">
    <property type="protein sequence ID" value="KAK4647470.1"/>
    <property type="molecule type" value="Genomic_DNA"/>
</dbReference>
<comment type="caution">
    <text evidence="2">The sequence shown here is derived from an EMBL/GenBank/DDBJ whole genome shotgun (WGS) entry which is preliminary data.</text>
</comment>
<reference evidence="2 3" key="1">
    <citation type="journal article" date="2023" name="bioRxiv">
        <title>High-quality genome assemblies of four members of thePodospora anserinaspecies complex.</title>
        <authorList>
            <person name="Ament-Velasquez S.L."/>
            <person name="Vogan A.A."/>
            <person name="Wallerman O."/>
            <person name="Hartmann F."/>
            <person name="Gautier V."/>
            <person name="Silar P."/>
            <person name="Giraud T."/>
            <person name="Johannesson H."/>
        </authorList>
    </citation>
    <scope>NUCLEOTIDE SEQUENCE [LARGE SCALE GENOMIC DNA]</scope>
    <source>
        <strain evidence="2 3">CBS 112042</strain>
    </source>
</reference>
<dbReference type="Proteomes" id="UP001322138">
    <property type="component" value="Unassembled WGS sequence"/>
</dbReference>
<proteinExistence type="predicted"/>
<dbReference type="RefSeq" id="XP_062736446.1">
    <property type="nucleotide sequence ID" value="XM_062873423.1"/>
</dbReference>